<dbReference type="OrthoDB" id="9840666at2"/>
<keyword evidence="1" id="KW-0812">Transmembrane</keyword>
<organism evidence="2 3">
    <name type="scientific">Mycoplasma wenyonii</name>
    <dbReference type="NCBI Taxonomy" id="65123"/>
    <lineage>
        <taxon>Bacteria</taxon>
        <taxon>Bacillati</taxon>
        <taxon>Mycoplasmatota</taxon>
        <taxon>Mollicutes</taxon>
        <taxon>Mycoplasmataceae</taxon>
        <taxon>Mycoplasma</taxon>
    </lineage>
</organism>
<dbReference type="RefSeq" id="WP_112665531.1">
    <property type="nucleotide sequence ID" value="NZ_QKVO01000007.1"/>
</dbReference>
<dbReference type="AlphaFoldDB" id="A0A328PRQ7"/>
<protein>
    <submittedName>
        <fullName evidence="2">Uncharacterized protein</fullName>
    </submittedName>
</protein>
<feature type="transmembrane region" description="Helical" evidence="1">
    <location>
        <begin position="6"/>
        <end position="26"/>
    </location>
</feature>
<evidence type="ECO:0000313" key="2">
    <source>
        <dbReference type="EMBL" id="RAO94997.1"/>
    </source>
</evidence>
<keyword evidence="3" id="KW-1185">Reference proteome</keyword>
<dbReference type="EMBL" id="QKVO01000007">
    <property type="protein sequence ID" value="RAO94997.1"/>
    <property type="molecule type" value="Genomic_DNA"/>
</dbReference>
<evidence type="ECO:0000256" key="1">
    <source>
        <dbReference type="SAM" id="Phobius"/>
    </source>
</evidence>
<proteinExistence type="predicted"/>
<dbReference type="Proteomes" id="UP000249762">
    <property type="component" value="Unassembled WGS sequence"/>
</dbReference>
<sequence>MTVTLFKVVVIGCAGCGIVATPFLGISFKSPYSEGQGSWKRAVHLIAKSESGNVKLFVEKDKEKFELKVAHNNKEKKGKFILCSPSLNEKEYYLLTIDSSGWWRQNLNEITTVQDCQEKSKHNMGERLSIEVKTETKDLLKEIDLNSCKIEDLRKESWVQGNPLLELTCSPFRASRDFTQKEIKILSRSYEELTLSS</sequence>
<keyword evidence="1" id="KW-0472">Membrane</keyword>
<reference evidence="3" key="1">
    <citation type="submission" date="2018-06" db="EMBL/GenBank/DDBJ databases">
        <authorList>
            <person name="Martinez Ocampo F."/>
            <person name="Quiroz Castaneda R.E."/>
            <person name="Rojas Lopez X."/>
        </authorList>
    </citation>
    <scope>NUCLEOTIDE SEQUENCE [LARGE SCALE GENOMIC DNA]</scope>
    <source>
        <strain evidence="3">INIFAP02</strain>
    </source>
</reference>
<name>A0A328PRQ7_9MOLU</name>
<evidence type="ECO:0000313" key="3">
    <source>
        <dbReference type="Proteomes" id="UP000249762"/>
    </source>
</evidence>
<accession>A0A328PRQ7</accession>
<keyword evidence="1" id="KW-1133">Transmembrane helix</keyword>
<comment type="caution">
    <text evidence="2">The sequence shown here is derived from an EMBL/GenBank/DDBJ whole genome shotgun (WGS) entry which is preliminary data.</text>
</comment>
<gene>
    <name evidence="2" type="ORF">DNK47_02150</name>
</gene>